<dbReference type="AlphaFoldDB" id="A0A1G7ED04"/>
<name>A0A1G7ED04_9BACL</name>
<dbReference type="STRING" id="426756.SAMN04488126_11320"/>
<dbReference type="Proteomes" id="UP000272481">
    <property type="component" value="Unassembled WGS sequence"/>
</dbReference>
<dbReference type="EMBL" id="FNAR01000013">
    <property type="protein sequence ID" value="SDE61285.1"/>
    <property type="molecule type" value="Genomic_DNA"/>
</dbReference>
<sequence length="233" mass="26573">MLYWKQYESGVDPLFKSVTFYTDQLAAMRRFYGNILELEITERAEDRFTVRFGTTDVTFVAVQRPAYYHFAISIPGNQFSMLKYWIQDRVPLNWEDGVDEVYFRAFDADSMYFEDPAGNIVELIGRRKKDVYGDISRSSFLNISEVGLVTRDVSQAGQKLFDAGLPLRGTDLEPDDLNFIGSGDSYFVLVPQGRRWYFSKKAAEIHPLGAVLTNGTEFLLDDEGTISHSTCGE</sequence>
<dbReference type="PROSITE" id="PS51819">
    <property type="entry name" value="VOC"/>
    <property type="match status" value="1"/>
</dbReference>
<dbReference type="Proteomes" id="UP000198823">
    <property type="component" value="Unassembled WGS sequence"/>
</dbReference>
<dbReference type="OrthoDB" id="8018325at2"/>
<evidence type="ECO:0000313" key="5">
    <source>
        <dbReference type="Proteomes" id="UP000272481"/>
    </source>
</evidence>
<protein>
    <submittedName>
        <fullName evidence="3">Catechol-2,3-dioxygenase</fullName>
    </submittedName>
</protein>
<evidence type="ECO:0000259" key="1">
    <source>
        <dbReference type="PROSITE" id="PS51819"/>
    </source>
</evidence>
<evidence type="ECO:0000313" key="3">
    <source>
        <dbReference type="EMBL" id="SDE61285.1"/>
    </source>
</evidence>
<dbReference type="InterPro" id="IPR040553">
    <property type="entry name" value="TxDE"/>
</dbReference>
<accession>A0A1G7ED04</accession>
<proteinExistence type="predicted"/>
<reference evidence="3 4" key="1">
    <citation type="submission" date="2016-10" db="EMBL/GenBank/DDBJ databases">
        <authorList>
            <person name="de Groot N.N."/>
        </authorList>
    </citation>
    <scope>NUCLEOTIDE SEQUENCE [LARGE SCALE GENOMIC DNA]</scope>
    <source>
        <strain evidence="3 4">CGMCC 1.6762</strain>
    </source>
</reference>
<keyword evidence="5" id="KW-1185">Reference proteome</keyword>
<dbReference type="Gene3D" id="3.10.180.10">
    <property type="entry name" value="2,3-Dihydroxybiphenyl 1,2-Dioxygenase, domain 1"/>
    <property type="match status" value="1"/>
</dbReference>
<dbReference type="InterPro" id="IPR029068">
    <property type="entry name" value="Glyas_Bleomycin-R_OHBP_Dase"/>
</dbReference>
<reference evidence="2 5" key="2">
    <citation type="submission" date="2018-12" db="EMBL/GenBank/DDBJ databases">
        <title>Comparitive functional genomics of dry heat resistant strains isolated from the viking spacecraft.</title>
        <authorList>
            <person name="Seuylemezian A."/>
            <person name="Vaishampayan P."/>
        </authorList>
    </citation>
    <scope>NUCLEOTIDE SEQUENCE [LARGE SCALE GENOMIC DNA]</scope>
    <source>
        <strain evidence="2 5">M6-11</strain>
    </source>
</reference>
<dbReference type="GO" id="GO:0051213">
    <property type="term" value="F:dioxygenase activity"/>
    <property type="evidence" value="ECO:0007669"/>
    <property type="project" value="UniProtKB-KW"/>
</dbReference>
<evidence type="ECO:0000313" key="2">
    <source>
        <dbReference type="EMBL" id="RSK25412.1"/>
    </source>
</evidence>
<dbReference type="RefSeq" id="WP_092097604.1">
    <property type="nucleotide sequence ID" value="NZ_FNAR01000013.1"/>
</dbReference>
<dbReference type="EMBL" id="RWGW01000019">
    <property type="protein sequence ID" value="RSK25412.1"/>
    <property type="molecule type" value="Genomic_DNA"/>
</dbReference>
<dbReference type="SUPFAM" id="SSF54593">
    <property type="entry name" value="Glyoxalase/Bleomycin resistance protein/Dihydroxybiphenyl dioxygenase"/>
    <property type="match status" value="1"/>
</dbReference>
<gene>
    <name evidence="2" type="ORF">EJA12_12030</name>
    <name evidence="3" type="ORF">SAMN04488126_11320</name>
</gene>
<keyword evidence="3" id="KW-0560">Oxidoreductase</keyword>
<feature type="domain" description="VOC" evidence="1">
    <location>
        <begin position="14"/>
        <end position="126"/>
    </location>
</feature>
<evidence type="ECO:0000313" key="4">
    <source>
        <dbReference type="Proteomes" id="UP000198823"/>
    </source>
</evidence>
<dbReference type="InterPro" id="IPR037523">
    <property type="entry name" value="VOC_core"/>
</dbReference>
<dbReference type="Pfam" id="PF18711">
    <property type="entry name" value="TxDE"/>
    <property type="match status" value="1"/>
</dbReference>
<keyword evidence="3" id="KW-0223">Dioxygenase</keyword>
<organism evidence="3 4">
    <name type="scientific">Bhargavaea beijingensis</name>
    <dbReference type="NCBI Taxonomy" id="426756"/>
    <lineage>
        <taxon>Bacteria</taxon>
        <taxon>Bacillati</taxon>
        <taxon>Bacillota</taxon>
        <taxon>Bacilli</taxon>
        <taxon>Bacillales</taxon>
        <taxon>Caryophanaceae</taxon>
        <taxon>Bhargavaea</taxon>
    </lineage>
</organism>